<accession>W9GL39</accession>
<dbReference type="Proteomes" id="UP000019494">
    <property type="component" value="Unassembled WGS sequence"/>
</dbReference>
<dbReference type="RefSeq" id="WP_240474314.1">
    <property type="nucleotide sequence ID" value="NZ_AWQS01000107.1"/>
</dbReference>
<dbReference type="EMBL" id="AWQS01000107">
    <property type="protein sequence ID" value="EWT05508.1"/>
    <property type="molecule type" value="Genomic_DNA"/>
</dbReference>
<organism evidence="6 7">
    <name type="scientific">Intrasporangium chromatireducens Q5-1</name>
    <dbReference type="NCBI Taxonomy" id="584657"/>
    <lineage>
        <taxon>Bacteria</taxon>
        <taxon>Bacillati</taxon>
        <taxon>Actinomycetota</taxon>
        <taxon>Actinomycetes</taxon>
        <taxon>Micrococcales</taxon>
        <taxon>Intrasporangiaceae</taxon>
        <taxon>Intrasporangium</taxon>
    </lineage>
</organism>
<proteinExistence type="predicted"/>
<keyword evidence="2 5" id="KW-0812">Transmembrane</keyword>
<evidence type="ECO:0000256" key="5">
    <source>
        <dbReference type="SAM" id="Phobius"/>
    </source>
</evidence>
<sequence length="135" mass="15130">MTSDPLRQPRSSAHQLMHAEDERTWAALAHASALIAAIVSAGWLSFLGPLAVYLYGRGRSDFVRRSAANAFNFNILLWVATIAGWVLFLTLIGIPFALFIWLAVFVGSIVFHLLAALRAWRGELYRYPWTISILK</sequence>
<comment type="subcellular location">
    <subcellularLocation>
        <location evidence="1">Membrane</location>
        <topology evidence="1">Multi-pass membrane protein</topology>
    </subcellularLocation>
</comment>
<keyword evidence="3 5" id="KW-1133">Transmembrane helix</keyword>
<protein>
    <recommendedName>
        <fullName evidence="8">DUF4870 domain-containing protein</fullName>
    </recommendedName>
</protein>
<feature type="transmembrane region" description="Helical" evidence="5">
    <location>
        <begin position="33"/>
        <end position="55"/>
    </location>
</feature>
<evidence type="ECO:0000256" key="3">
    <source>
        <dbReference type="ARBA" id="ARBA00022989"/>
    </source>
</evidence>
<keyword evidence="4 5" id="KW-0472">Membrane</keyword>
<evidence type="ECO:0000256" key="4">
    <source>
        <dbReference type="ARBA" id="ARBA00023136"/>
    </source>
</evidence>
<keyword evidence="7" id="KW-1185">Reference proteome</keyword>
<dbReference type="Pfam" id="PF09685">
    <property type="entry name" value="MamF_MmsF"/>
    <property type="match status" value="1"/>
</dbReference>
<evidence type="ECO:0000313" key="7">
    <source>
        <dbReference type="Proteomes" id="UP000019494"/>
    </source>
</evidence>
<evidence type="ECO:0008006" key="8">
    <source>
        <dbReference type="Google" id="ProtNLM"/>
    </source>
</evidence>
<feature type="transmembrane region" description="Helical" evidence="5">
    <location>
        <begin position="67"/>
        <end position="88"/>
    </location>
</feature>
<evidence type="ECO:0000313" key="6">
    <source>
        <dbReference type="EMBL" id="EWT05508.1"/>
    </source>
</evidence>
<gene>
    <name evidence="6" type="ORF">N864_03165</name>
</gene>
<feature type="transmembrane region" description="Helical" evidence="5">
    <location>
        <begin position="94"/>
        <end position="117"/>
    </location>
</feature>
<dbReference type="InterPro" id="IPR019109">
    <property type="entry name" value="MamF_MmsF"/>
</dbReference>
<name>W9GL39_9MICO</name>
<reference evidence="7" key="1">
    <citation type="submission" date="2013-08" db="EMBL/GenBank/DDBJ databases">
        <title>Intrasporangium oryzae NRRL B-24470.</title>
        <authorList>
            <person name="Liu H."/>
            <person name="Wang G."/>
        </authorList>
    </citation>
    <scope>NUCLEOTIDE SEQUENCE [LARGE SCALE GENOMIC DNA]</scope>
    <source>
        <strain evidence="7">Q5-1</strain>
    </source>
</reference>
<dbReference type="AlphaFoldDB" id="W9GL39"/>
<comment type="caution">
    <text evidence="6">The sequence shown here is derived from an EMBL/GenBank/DDBJ whole genome shotgun (WGS) entry which is preliminary data.</text>
</comment>
<evidence type="ECO:0000256" key="2">
    <source>
        <dbReference type="ARBA" id="ARBA00022692"/>
    </source>
</evidence>
<evidence type="ECO:0000256" key="1">
    <source>
        <dbReference type="ARBA" id="ARBA00004141"/>
    </source>
</evidence>